<dbReference type="EMBL" id="CP002360">
    <property type="protein sequence ID" value="AEE97712.1"/>
    <property type="molecule type" value="Genomic_DNA"/>
</dbReference>
<dbReference type="HOGENOM" id="CLU_031285_10_0_9"/>
<evidence type="ECO:0000313" key="7">
    <source>
        <dbReference type="Proteomes" id="UP000008457"/>
    </source>
</evidence>
<dbReference type="PANTHER" id="PTHR30061">
    <property type="entry name" value="MALTOSE-BINDING PERIPLASMIC PROTEIN"/>
    <property type="match status" value="1"/>
</dbReference>
<dbReference type="Proteomes" id="UP000008457">
    <property type="component" value="Chromosome"/>
</dbReference>
<dbReference type="KEGG" id="mas:Mahau_2567"/>
<protein>
    <submittedName>
        <fullName evidence="6">Extracellular solute-binding protein family 1</fullName>
    </submittedName>
</protein>
<reference evidence="7" key="1">
    <citation type="submission" date="2010-11" db="EMBL/GenBank/DDBJ databases">
        <title>The complete genome of Mahella australiensis DSM 15567.</title>
        <authorList>
            <consortium name="US DOE Joint Genome Institute (JGI-PGF)"/>
            <person name="Lucas S."/>
            <person name="Copeland A."/>
            <person name="Lapidus A."/>
            <person name="Bruce D."/>
            <person name="Goodwin L."/>
            <person name="Pitluck S."/>
            <person name="Kyrpides N."/>
            <person name="Mavromatis K."/>
            <person name="Pagani I."/>
            <person name="Ivanova N."/>
            <person name="Teshima H."/>
            <person name="Brettin T."/>
            <person name="Detter J.C."/>
            <person name="Han C."/>
            <person name="Tapia R."/>
            <person name="Land M."/>
            <person name="Hauser L."/>
            <person name="Markowitz V."/>
            <person name="Cheng J.-F."/>
            <person name="Hugenholtz P."/>
            <person name="Woyke T."/>
            <person name="Wu D."/>
            <person name="Spring S."/>
            <person name="Pukall R."/>
            <person name="Steenblock K."/>
            <person name="Schneider S."/>
            <person name="Klenk H.-P."/>
            <person name="Eisen J.A."/>
        </authorList>
    </citation>
    <scope>NUCLEOTIDE SEQUENCE [LARGE SCALE GENOMIC DNA]</scope>
    <source>
        <strain evidence="7">DSM 15567 / CIP 107919 / 50-1 BON</strain>
    </source>
</reference>
<dbReference type="STRING" id="697281.Mahau_2567"/>
<comment type="similarity">
    <text evidence="1">Belongs to the bacterial solute-binding protein 1 family.</text>
</comment>
<sequence length="466" mass="52891">MIRKRYIVLMASLLVIIMALLSACNSNQPAGTNEDGENSSSTNKNDNSSSGNPEPVEVTYWHMWTSDWGKLIDEIVAEFNKTHPNIKVKALSLPTDAETKFLAATTGGDAPDVFTEWNMIIGSWAESGAIQPLDQFIDADAPDMREWMYPICKEIGTYQGKTYAIPMSMNVFMLWWNKDIFKEAGLDPDKPPETIEELDAIQSKLWKINDRGIVERVGFFPGGWNFWMPPFGGDIYDEQNDKVTPTNQNIVKMFEWFQSYVKPKEQGGKGYDIQKVDAFNKSSASRENAMQPWLIGKQAIWTNGMWILEDIKNYNPDLNYGVASYPYPKDGGKPNSSWINGNFNVIPANAKHPKEAWEFIKWLAGYGAEADAAKILPKGGWIPVSPKVTEQPEYQKFLDEVPVRRQFVDLMSSENVQITPVLPYQQYLSDRMAQAETRVLHNEQTPLEALQQVEQEVTKEAAKYKK</sequence>
<feature type="compositionally biased region" description="Low complexity" evidence="4">
    <location>
        <begin position="38"/>
        <end position="52"/>
    </location>
</feature>
<dbReference type="CDD" id="cd14748">
    <property type="entry name" value="PBP2_UgpB"/>
    <property type="match status" value="1"/>
</dbReference>
<evidence type="ECO:0000256" key="5">
    <source>
        <dbReference type="SAM" id="SignalP"/>
    </source>
</evidence>
<feature type="signal peptide" evidence="5">
    <location>
        <begin position="1"/>
        <end position="23"/>
    </location>
</feature>
<gene>
    <name evidence="6" type="ordered locus">Mahau_2567</name>
</gene>
<dbReference type="GO" id="GO:0042956">
    <property type="term" value="P:maltodextrin transmembrane transport"/>
    <property type="evidence" value="ECO:0007669"/>
    <property type="project" value="TreeGrafter"/>
</dbReference>
<name>F3ZY16_MAHA5</name>
<evidence type="ECO:0000256" key="3">
    <source>
        <dbReference type="ARBA" id="ARBA00022729"/>
    </source>
</evidence>
<feature type="chain" id="PRO_5039315957" evidence="5">
    <location>
        <begin position="24"/>
        <end position="466"/>
    </location>
</feature>
<dbReference type="SUPFAM" id="SSF53850">
    <property type="entry name" value="Periplasmic binding protein-like II"/>
    <property type="match status" value="1"/>
</dbReference>
<evidence type="ECO:0000256" key="1">
    <source>
        <dbReference type="ARBA" id="ARBA00008520"/>
    </source>
</evidence>
<evidence type="ECO:0000313" key="6">
    <source>
        <dbReference type="EMBL" id="AEE97712.1"/>
    </source>
</evidence>
<dbReference type="RefSeq" id="WP_013782135.1">
    <property type="nucleotide sequence ID" value="NC_015520.1"/>
</dbReference>
<dbReference type="PANTHER" id="PTHR30061:SF50">
    <property type="entry name" value="MALTOSE_MALTODEXTRIN-BINDING PERIPLASMIC PROTEIN"/>
    <property type="match status" value="1"/>
</dbReference>
<keyword evidence="2" id="KW-0813">Transport</keyword>
<evidence type="ECO:0000256" key="4">
    <source>
        <dbReference type="SAM" id="MobiDB-lite"/>
    </source>
</evidence>
<dbReference type="GO" id="GO:0055052">
    <property type="term" value="C:ATP-binding cassette (ABC) transporter complex, substrate-binding subunit-containing"/>
    <property type="evidence" value="ECO:0007669"/>
    <property type="project" value="TreeGrafter"/>
</dbReference>
<dbReference type="GO" id="GO:0015768">
    <property type="term" value="P:maltose transport"/>
    <property type="evidence" value="ECO:0007669"/>
    <property type="project" value="TreeGrafter"/>
</dbReference>
<keyword evidence="7" id="KW-1185">Reference proteome</keyword>
<dbReference type="Pfam" id="PF01547">
    <property type="entry name" value="SBP_bac_1"/>
    <property type="match status" value="1"/>
</dbReference>
<dbReference type="GO" id="GO:1901982">
    <property type="term" value="F:maltose binding"/>
    <property type="evidence" value="ECO:0007669"/>
    <property type="project" value="TreeGrafter"/>
</dbReference>
<organism evidence="6 7">
    <name type="scientific">Mahella australiensis (strain DSM 15567 / CIP 107919 / 50-1 BON)</name>
    <dbReference type="NCBI Taxonomy" id="697281"/>
    <lineage>
        <taxon>Bacteria</taxon>
        <taxon>Bacillati</taxon>
        <taxon>Bacillota</taxon>
        <taxon>Clostridia</taxon>
        <taxon>Thermoanaerobacterales</taxon>
        <taxon>Thermoanaerobacterales Family IV. Incertae Sedis</taxon>
        <taxon>Mahella</taxon>
    </lineage>
</organism>
<evidence type="ECO:0000256" key="2">
    <source>
        <dbReference type="ARBA" id="ARBA00022448"/>
    </source>
</evidence>
<reference evidence="6 7" key="2">
    <citation type="journal article" date="2011" name="Stand. Genomic Sci.">
        <title>Complete genome sequence of Mahella australiensis type strain (50-1 BON).</title>
        <authorList>
            <person name="Sikorski J."/>
            <person name="Teshima H."/>
            <person name="Nolan M."/>
            <person name="Lucas S."/>
            <person name="Hammon N."/>
            <person name="Deshpande S."/>
            <person name="Cheng J.F."/>
            <person name="Pitluck S."/>
            <person name="Liolios K."/>
            <person name="Pagani I."/>
            <person name="Ivanova N."/>
            <person name="Huntemann M."/>
            <person name="Mavromatis K."/>
            <person name="Ovchinikova G."/>
            <person name="Pati A."/>
            <person name="Tapia R."/>
            <person name="Han C."/>
            <person name="Goodwin L."/>
            <person name="Chen A."/>
            <person name="Palaniappan K."/>
            <person name="Land M."/>
            <person name="Hauser L."/>
            <person name="Ngatchou-Djao O.D."/>
            <person name="Rohde M."/>
            <person name="Pukall R."/>
            <person name="Spring S."/>
            <person name="Abt B."/>
            <person name="Goker M."/>
            <person name="Detter J.C."/>
            <person name="Woyke T."/>
            <person name="Bristow J."/>
            <person name="Markowitz V."/>
            <person name="Hugenholtz P."/>
            <person name="Eisen J.A."/>
            <person name="Kyrpides N.C."/>
            <person name="Klenk H.P."/>
            <person name="Lapidus A."/>
        </authorList>
    </citation>
    <scope>NUCLEOTIDE SEQUENCE [LARGE SCALE GENOMIC DNA]</scope>
    <source>
        <strain evidence="7">DSM 15567 / CIP 107919 / 50-1 BON</strain>
    </source>
</reference>
<proteinExistence type="inferred from homology"/>
<accession>F3ZY16</accession>
<keyword evidence="3 5" id="KW-0732">Signal</keyword>
<dbReference type="AlphaFoldDB" id="F3ZY16"/>
<dbReference type="OrthoDB" id="9795467at2"/>
<feature type="region of interest" description="Disordered" evidence="4">
    <location>
        <begin position="29"/>
        <end position="53"/>
    </location>
</feature>
<dbReference type="PROSITE" id="PS51257">
    <property type="entry name" value="PROKAR_LIPOPROTEIN"/>
    <property type="match status" value="1"/>
</dbReference>
<dbReference type="eggNOG" id="COG2182">
    <property type="taxonomic scope" value="Bacteria"/>
</dbReference>
<dbReference type="Gene3D" id="3.40.190.10">
    <property type="entry name" value="Periplasmic binding protein-like II"/>
    <property type="match status" value="2"/>
</dbReference>
<dbReference type="InterPro" id="IPR006059">
    <property type="entry name" value="SBP"/>
</dbReference>